<dbReference type="Proteomes" id="UP000018208">
    <property type="component" value="Unassembled WGS sequence"/>
</dbReference>
<keyword evidence="1" id="KW-0812">Transmembrane</keyword>
<dbReference type="EMBL" id="AUWU02000002">
    <property type="protein sequence ID" value="KAH0576287.1"/>
    <property type="molecule type" value="Genomic_DNA"/>
</dbReference>
<protein>
    <submittedName>
        <fullName evidence="2">Uncharacterized protein</fullName>
    </submittedName>
</protein>
<evidence type="ECO:0000313" key="3">
    <source>
        <dbReference type="Proteomes" id="UP000018208"/>
    </source>
</evidence>
<dbReference type="AlphaFoldDB" id="A0A9P8S0R2"/>
<sequence length="594" mass="69033">MRMILLIQTQFGYCSPVDMDFYTFKYPQFKQQWWQNYGNVFDQTLASPNNGEIHQMLHQQNIIIVGNNQIYIDLVIKKFNIVINVYQQLIPILIPELATMSEYFAALNAIDIGENDIIIVSMYNCERKNKIYNSKQFQDNTNSFYRGTHQLPFSKIQSIQQIQENFKGYQNLFKQYASNPLDYYSFNLQKILINNVLLLTSSTDTTSSLQFNSLQFCYLSPNYLPQTSLTSCFLSVPIGMGIRGINGTGNLINGFEFILKFQSILRATKLPLYQIFSTLKDSIALKKQFRYQREGFGNGITDHLAISQVVQNYNYNQTQKYLDVITAGNLSPGTKIQLVTFQVLKIYVTIRGLEDHFKPLYENTAETNLMNNQEELAKYEKLQIYICINISNRFVPHYVGQIEGYQGYYQYLIQSSWLWNNQISQEIMLWVSFEKNLNRVEQQIKDNIKTDFKFKLSLQIIGNKINIELNTISDLSIVTTNQIQYFKTNGSFLYSACIRDGIITWEQLQINLIGDNVVGIQMQTGQFCNLYFCAKEQTKLNIMNNICAKSEGFTINKYYQVSILYSGIVIGCLFITMYLVISIISNHYFKFNFE</sequence>
<reference evidence="2 3" key="1">
    <citation type="journal article" date="2014" name="PLoS Genet.">
        <title>The Genome of Spironucleus salmonicida Highlights a Fish Pathogen Adapted to Fluctuating Environments.</title>
        <authorList>
            <person name="Xu F."/>
            <person name="Jerlstrom-Hultqvist J."/>
            <person name="Einarsson E."/>
            <person name="Astvaldsson A."/>
            <person name="Svard S.G."/>
            <person name="Andersson J.O."/>
        </authorList>
    </citation>
    <scope>NUCLEOTIDE SEQUENCE [LARGE SCALE GENOMIC DNA]</scope>
    <source>
        <strain evidence="2 3">ATCC 50377</strain>
    </source>
</reference>
<dbReference type="GeneID" id="94295873"/>
<feature type="transmembrane region" description="Helical" evidence="1">
    <location>
        <begin position="563"/>
        <end position="584"/>
    </location>
</feature>
<keyword evidence="1" id="KW-1133">Transmembrane helix</keyword>
<comment type="caution">
    <text evidence="2">The sequence shown here is derived from an EMBL/GenBank/DDBJ whole genome shotgun (WGS) entry which is preliminary data.</text>
</comment>
<name>A0A9P8S0R2_9EUKA</name>
<dbReference type="RefSeq" id="XP_067767060.1">
    <property type="nucleotide sequence ID" value="XM_067905743.1"/>
</dbReference>
<gene>
    <name evidence="2" type="ORF">SS50377_21850</name>
</gene>
<proteinExistence type="predicted"/>
<dbReference type="KEGG" id="ssao:94295873"/>
<evidence type="ECO:0000313" key="2">
    <source>
        <dbReference type="EMBL" id="KAH0576287.1"/>
    </source>
</evidence>
<accession>A0A9P8S0R2</accession>
<evidence type="ECO:0000256" key="1">
    <source>
        <dbReference type="SAM" id="Phobius"/>
    </source>
</evidence>
<keyword evidence="3" id="KW-1185">Reference proteome</keyword>
<keyword evidence="1" id="KW-0472">Membrane</keyword>
<organism evidence="2 3">
    <name type="scientific">Spironucleus salmonicida</name>
    <dbReference type="NCBI Taxonomy" id="348837"/>
    <lineage>
        <taxon>Eukaryota</taxon>
        <taxon>Metamonada</taxon>
        <taxon>Diplomonadida</taxon>
        <taxon>Hexamitidae</taxon>
        <taxon>Hexamitinae</taxon>
        <taxon>Spironucleus</taxon>
    </lineage>
</organism>